<evidence type="ECO:0000313" key="2">
    <source>
        <dbReference type="EMBL" id="CEM39550.1"/>
    </source>
</evidence>
<feature type="region of interest" description="Disordered" evidence="1">
    <location>
        <begin position="313"/>
        <end position="360"/>
    </location>
</feature>
<reference evidence="2 3" key="1">
    <citation type="submission" date="2014-11" db="EMBL/GenBank/DDBJ databases">
        <authorList>
            <person name="Zhu J."/>
            <person name="Qi W."/>
            <person name="Song R."/>
        </authorList>
    </citation>
    <scope>NUCLEOTIDE SEQUENCE [LARGE SCALE GENOMIC DNA]</scope>
</reference>
<dbReference type="InParanoid" id="A0A0G4H7C6"/>
<feature type="region of interest" description="Disordered" evidence="1">
    <location>
        <begin position="1"/>
        <end position="249"/>
    </location>
</feature>
<feature type="region of interest" description="Disordered" evidence="1">
    <location>
        <begin position="667"/>
        <end position="695"/>
    </location>
</feature>
<accession>A0A0G4H7C6</accession>
<keyword evidence="3" id="KW-1185">Reference proteome</keyword>
<feature type="compositionally biased region" description="Polar residues" evidence="1">
    <location>
        <begin position="107"/>
        <end position="122"/>
    </location>
</feature>
<organism evidence="2 3">
    <name type="scientific">Vitrella brassicaformis (strain CCMP3155)</name>
    <dbReference type="NCBI Taxonomy" id="1169540"/>
    <lineage>
        <taxon>Eukaryota</taxon>
        <taxon>Sar</taxon>
        <taxon>Alveolata</taxon>
        <taxon>Colpodellida</taxon>
        <taxon>Vitrellaceae</taxon>
        <taxon>Vitrella</taxon>
    </lineage>
</organism>
<evidence type="ECO:0000313" key="3">
    <source>
        <dbReference type="Proteomes" id="UP000041254"/>
    </source>
</evidence>
<sequence length="695" mass="77204">MSGRWQERGRWEDSNADTVDWPQPSRSPGPSQRYDTSDGRSSTSMSREGATGGPRDGLPPPNLRSVAYKHTAKTYTPARANRLPDMTGASHRRASAPEEQDLPHDTPASNCTYPQDGLSSSEEYQHQQEGWDSRSDAAMNYGTEGNNEQPYSGQNYYTDYDYNHSASYEDLQGHPGYDGYNSGGYMDDSEAAHDQHYPGDHYGDLEGDDSPSFAPAPPVNPFESDEEGGSPGPYRHTAGDQDDEQQRRLLVAQLLDAKKEREELERQVVTRLQTWPKGQHGIDWAFCGRPSPIAAPDPSQVPPQPFANMEAATHPHAQQHDNHAADGGQRDGQGDQQPSPLPHHHELDYHTAGHPHPSEVPAAFVEEGSQLVGSFNASFTHGDMNGVNGPMGSGAADHPGFTPEDKRLVYGLDTHHPDYSLVGHSEGEKRAREAQERARMRQTDGDVPWLFADFGGTLVLDDEARACGAEGEFADIFDIVDEEYWTERYNADPEYWNSRGMFIDDKDTWINPMADHRGVQGVCDGRPKLEEANIGVPDETHAATAANLILGDWLQSAKQDAMMQKKEEPRRRVVNKEDLDEGVKTLVTEQFGRFVEALEKGDKWVGWEEGGEYAHLAAQYPNDLTGRLKLMYENIEQLAFGNRLVDIVPSEAWGKWHDWRRQHNVVKRHNKAAPGSAPNEYPSLGLGAAPSKPKP</sequence>
<feature type="compositionally biased region" description="Basic and acidic residues" evidence="1">
    <location>
        <begin position="1"/>
        <end position="13"/>
    </location>
</feature>
<dbReference type="AlphaFoldDB" id="A0A0G4H7C6"/>
<feature type="compositionally biased region" description="Basic and acidic residues" evidence="1">
    <location>
        <begin position="190"/>
        <end position="204"/>
    </location>
</feature>
<feature type="compositionally biased region" description="Basic and acidic residues" evidence="1">
    <location>
        <begin position="318"/>
        <end position="333"/>
    </location>
</feature>
<protein>
    <submittedName>
        <fullName evidence="2">Uncharacterized protein</fullName>
    </submittedName>
</protein>
<feature type="compositionally biased region" description="Polar residues" evidence="1">
    <location>
        <begin position="143"/>
        <end position="157"/>
    </location>
</feature>
<feature type="compositionally biased region" description="Basic and acidic residues" evidence="1">
    <location>
        <begin position="123"/>
        <end position="135"/>
    </location>
</feature>
<dbReference type="Proteomes" id="UP000041254">
    <property type="component" value="Unassembled WGS sequence"/>
</dbReference>
<dbReference type="EMBL" id="CDMY01001040">
    <property type="protein sequence ID" value="CEM39550.1"/>
    <property type="molecule type" value="Genomic_DNA"/>
</dbReference>
<evidence type="ECO:0000256" key="1">
    <source>
        <dbReference type="SAM" id="MobiDB-lite"/>
    </source>
</evidence>
<proteinExistence type="predicted"/>
<feature type="compositionally biased region" description="Low complexity" evidence="1">
    <location>
        <begin position="22"/>
        <end position="33"/>
    </location>
</feature>
<name>A0A0G4H7C6_VITBC</name>
<dbReference type="VEuPathDB" id="CryptoDB:Vbra_10750"/>
<gene>
    <name evidence="2" type="ORF">Vbra_10750</name>
</gene>